<evidence type="ECO:0000313" key="7">
    <source>
        <dbReference type="Proteomes" id="UP000240393"/>
    </source>
</evidence>
<dbReference type="GO" id="GO:0008107">
    <property type="term" value="F:galactoside 2-alpha-L-fucosyltransferase activity"/>
    <property type="evidence" value="ECO:0007669"/>
    <property type="project" value="InterPro"/>
</dbReference>
<evidence type="ECO:0000313" key="5">
    <source>
        <dbReference type="EMBL" id="AOV60782.1"/>
    </source>
</evidence>
<evidence type="ECO:0000313" key="3">
    <source>
        <dbReference type="EMBL" id="AOV60325.1"/>
    </source>
</evidence>
<gene>
    <name evidence="5" type="ORF">N161109_179</name>
    <name evidence="3" type="ORF">S050808_178</name>
    <name evidence="4" type="ORF">S820908_178</name>
</gene>
<evidence type="ECO:0000313" key="6">
    <source>
        <dbReference type="Proteomes" id="UP000202784"/>
    </source>
</evidence>
<dbReference type="Proteomes" id="UP000202784">
    <property type="component" value="Segment"/>
</dbReference>
<dbReference type="RefSeq" id="YP_009322614.1">
    <property type="nucleotide sequence ID" value="NC_031922.1"/>
</dbReference>
<dbReference type="Proteomes" id="UP000241903">
    <property type="component" value="Segment"/>
</dbReference>
<dbReference type="PANTHER" id="PTHR11927:SF9">
    <property type="entry name" value="L-FUCOSYLTRANSFERASE"/>
    <property type="match status" value="1"/>
</dbReference>
<evidence type="ECO:0000313" key="4">
    <source>
        <dbReference type="EMBL" id="AOV60553.1"/>
    </source>
</evidence>
<reference evidence="6 7" key="1">
    <citation type="journal article" date="2016" name="Virology">
        <title>The genomic content and context of auxiliary metabolic genes in marine cyanomyoviruses.</title>
        <authorList>
            <person name="Crummett L.T."/>
            <person name="Puxty R.J."/>
            <person name="Weihe C."/>
            <person name="Marston M.F."/>
            <person name="Martiny J.B."/>
        </authorList>
    </citation>
    <scope>NUCLEOTIDE SEQUENCE [LARGE SCALE GENOMIC DNA]</scope>
    <source>
        <strain evidence="3">0808SB05</strain>
        <strain evidence="4">0908SB82</strain>
        <strain evidence="5">1109NB16</strain>
    </source>
</reference>
<organism evidence="5 6">
    <name type="scientific">Synechococcus phage S-CAM9</name>
    <dbReference type="NCBI Taxonomy" id="1883369"/>
    <lineage>
        <taxon>Viruses</taxon>
        <taxon>Duplodnaviria</taxon>
        <taxon>Heunggongvirae</taxon>
        <taxon>Uroviricota</taxon>
        <taxon>Caudoviricetes</taxon>
        <taxon>Pantevenvirales</taxon>
        <taxon>Kyanoviridae</taxon>
        <taxon>Kanaloavirus</taxon>
        <taxon>Kanaloavirus scam9</taxon>
    </lineage>
</organism>
<keyword evidence="2 5" id="KW-0808">Transferase</keyword>
<evidence type="ECO:0000256" key="1">
    <source>
        <dbReference type="ARBA" id="ARBA00022676"/>
    </source>
</evidence>
<dbReference type="Proteomes" id="UP000240393">
    <property type="component" value="Segment"/>
</dbReference>
<dbReference type="GO" id="GO:0016020">
    <property type="term" value="C:membrane"/>
    <property type="evidence" value="ECO:0007669"/>
    <property type="project" value="InterPro"/>
</dbReference>
<proteinExistence type="predicted"/>
<sequence>MIGFNALGQLGQLGNQMFQVASLRGIAANNGYNYCFPIHQQVVVDNLGNKLRVDIQNVFTLQNVNPLNIQFIDPDRPVMNENGFHFNESIFNECPDWVDLRGFFQTEKYFSNVSDMIREMFTFQPEIIDPARAMVESLNKAPVALHIRRGDFLRNSGNHHNLDLQWYANALNKFDLDGRQVAIFSDDPEWCKKQELFEDDNTFLISEGNSHYVDLAMMSLCSGHIIANSTFSWWGAWLANSQEVIAPKTWFGPDNAHLDTKDLYPDHWEVIA</sequence>
<dbReference type="EMBL" id="KU686206">
    <property type="protein sequence ID" value="AOV60782.1"/>
    <property type="molecule type" value="Genomic_DNA"/>
</dbReference>
<name>A0A1D8KQA0_9CAUD</name>
<keyword evidence="1" id="KW-0328">Glycosyltransferase</keyword>
<keyword evidence="6" id="KW-1185">Reference proteome</keyword>
<dbReference type="Pfam" id="PF01531">
    <property type="entry name" value="Glyco_transf_11"/>
    <property type="match status" value="1"/>
</dbReference>
<dbReference type="KEGG" id="vg:30307764"/>
<dbReference type="InterPro" id="IPR002516">
    <property type="entry name" value="Glyco_trans_11"/>
</dbReference>
<accession>A0A1D8KQA0</accession>
<dbReference type="GO" id="GO:0005975">
    <property type="term" value="P:carbohydrate metabolic process"/>
    <property type="evidence" value="ECO:0007669"/>
    <property type="project" value="InterPro"/>
</dbReference>
<dbReference type="PANTHER" id="PTHR11927">
    <property type="entry name" value="GALACTOSIDE 2-L-FUCOSYLTRANSFERASE"/>
    <property type="match status" value="1"/>
</dbReference>
<dbReference type="GeneID" id="30307764"/>
<dbReference type="EMBL" id="KU686205">
    <property type="protein sequence ID" value="AOV60553.1"/>
    <property type="molecule type" value="Genomic_DNA"/>
</dbReference>
<evidence type="ECO:0000256" key="2">
    <source>
        <dbReference type="ARBA" id="ARBA00022679"/>
    </source>
</evidence>
<protein>
    <submittedName>
        <fullName evidence="5">Putative glycosyl transferase</fullName>
    </submittedName>
</protein>
<dbReference type="EMBL" id="KU686204">
    <property type="protein sequence ID" value="AOV60325.1"/>
    <property type="molecule type" value="Genomic_DNA"/>
</dbReference>
<dbReference type="CDD" id="cd11301">
    <property type="entry name" value="Fut1_Fut2_like"/>
    <property type="match status" value="1"/>
</dbReference>
<dbReference type="OrthoDB" id="12609at10239"/>